<evidence type="ECO:0000256" key="4">
    <source>
        <dbReference type="ARBA" id="ARBA00022691"/>
    </source>
</evidence>
<dbReference type="PANTHER" id="PTHR42933:SF3">
    <property type="entry name" value="TYPE I RESTRICTION ENZYME MJAVIII METHYLASE SUBUNIT"/>
    <property type="match status" value="1"/>
</dbReference>
<dbReference type="CDD" id="cd17252">
    <property type="entry name" value="RMtype1_S_EcoKI-TRD1-CR1_like"/>
    <property type="match status" value="1"/>
</dbReference>
<evidence type="ECO:0000256" key="5">
    <source>
        <dbReference type="ARBA" id="ARBA00022747"/>
    </source>
</evidence>
<keyword evidence="8" id="KW-0175">Coiled coil</keyword>
<feature type="domain" description="DNA methylase adenine-specific" evidence="9">
    <location>
        <begin position="405"/>
        <end position="664"/>
    </location>
</feature>
<dbReference type="InterPro" id="IPR002052">
    <property type="entry name" value="DNA_methylase_N6_adenine_CS"/>
</dbReference>
<name>G5GKE5_9FIRM</name>
<dbReference type="eggNOG" id="COG0732">
    <property type="taxonomic scope" value="Bacteria"/>
</dbReference>
<organism evidence="10 11">
    <name type="scientific">Johnsonella ignava ATCC 51276</name>
    <dbReference type="NCBI Taxonomy" id="679200"/>
    <lineage>
        <taxon>Bacteria</taxon>
        <taxon>Bacillati</taxon>
        <taxon>Bacillota</taxon>
        <taxon>Clostridia</taxon>
        <taxon>Lachnospirales</taxon>
        <taxon>Lachnospiraceae</taxon>
        <taxon>Johnsonella</taxon>
    </lineage>
</organism>
<dbReference type="SUPFAM" id="SSF116734">
    <property type="entry name" value="DNA methylase specificity domain"/>
    <property type="match status" value="2"/>
</dbReference>
<sequence length="1252" mass="145586">MITLNNIKEVLLLWGYINIEDRYIYHFEEFDCNIEVDFKNNKILYPEDKGLVVNERQTCNLSDNENFVVLECIHRLLLKGYKPSHIEIEKRWTLGHSQKSGRADICIMNETGNDMLAIIECKTYGAEFENELKNLKADGGQLFSYYQQEQSTKWLMLYATGFVDNKIEHQANTISVFDTEEVLEKFTKNKSIKLYDDAHSKEKAFDVWKETYEQKIYGDLIFSDDTIAYIIGEKPLRKKDLKEFNPKDKIVNKFEEILRHNNVSDKENAFNKLVALFICKLVDEITKQDDDIVDFQYKFGTDTYETLLDRLQRLYKEGMDKFMKEEIFYVSSEYPLNLFSNYKGQNRKNAINDLKETFRKLKFYSNSDFAFKDVHNEQLFMQNGKILVEVVKLFENYKIVYSSKHQFLGDLFEQLLNQGFKQNEGQFFTPIPITRFIWESLPIESIAKNLKGDKYPRVIDYACGSGHFLTEGIETINSVINSDNNDWVDEKIYGIEKDYRLARVSKISLFMNGAGSGNIVFGDGLDNHKDKGIINNSFDILVANPPYSVKAFKSHLKIKDNHFQLSDFISNDGSEIEVLFVERIAQLLKPNGIAAVILPAPILSNTSNSYTGAREEILKNFKIKAIALFSDKTFSATGTNTVVLFLQKYNEPPKYFELVEDTVQAIFSNRITDNWIDKEVFKDYLNHIDVEAKIYQGFLEEDKSYKEYKDNDYFKMYVDTFITTPEYRNAISRVTFKKMSKEDQGKKLDDMFYSYCKEIERDKLFYFALIRQNKTIVIKAPTSATDQYEFLGYQWSSRKGSEGIQIIKMGGLLYDETNRESKDHISPFIRKSFDNEQLEINKKIGDYVSIIKTKNMLNFDREKFDKTINLIEKKEVKLYSKYKISKIKNIEDVQIIRGVTYPKEKQVLNKTENIVLTADNISLSNRLDIKKEIYLENVYVMSEEKKLIKNDIFVCFSSGSIKHIGKMAFIKEDLNKFAGGFMGIIRLKNEELIIAKYLFLILSSGEIAKQIKSIAFGGNIKNLSSDIENISIPVPPIGVQKKLIEECEKIDENFEKTRMKIEEYQAKIQAIFDELEVVKNDGGGYKLSDSNVFKLSIGKRVLQTELSEKGIPVYSANVFEPIGNIDKKLIDSFENEYIIWGIDGDWMVNILPKKYEFYPTDHCGIMIVNDEVINPRYMAYLLEKEGNAKGFSRTFRASLDRIKSINISVPNIELQNEKMEEVNKIEIEIEKLKKEQIDINFEINNIVEKYIN</sequence>
<dbReference type="RefSeq" id="WP_005541929.1">
    <property type="nucleotide sequence ID" value="NZ_JH378839.1"/>
</dbReference>
<evidence type="ECO:0000256" key="8">
    <source>
        <dbReference type="SAM" id="Coils"/>
    </source>
</evidence>
<accession>G5GKE5</accession>
<dbReference type="Gene3D" id="3.90.220.20">
    <property type="entry name" value="DNA methylase specificity domains"/>
    <property type="match status" value="2"/>
</dbReference>
<feature type="coiled-coil region" evidence="8">
    <location>
        <begin position="1047"/>
        <end position="1081"/>
    </location>
</feature>
<protein>
    <recommendedName>
        <fullName evidence="1">site-specific DNA-methyltransferase (adenine-specific)</fullName>
        <ecNumber evidence="1">2.1.1.72</ecNumber>
    </recommendedName>
</protein>
<dbReference type="EMBL" id="ACZL01000039">
    <property type="protein sequence ID" value="EHI54795.1"/>
    <property type="molecule type" value="Genomic_DNA"/>
</dbReference>
<dbReference type="PANTHER" id="PTHR42933">
    <property type="entry name" value="SLR6095 PROTEIN"/>
    <property type="match status" value="1"/>
</dbReference>
<dbReference type="GO" id="GO:0008170">
    <property type="term" value="F:N-methyltransferase activity"/>
    <property type="evidence" value="ECO:0007669"/>
    <property type="project" value="InterPro"/>
</dbReference>
<dbReference type="InterPro" id="IPR003356">
    <property type="entry name" value="DNA_methylase_A-5"/>
</dbReference>
<dbReference type="AlphaFoldDB" id="G5GKE5"/>
<keyword evidence="3" id="KW-0808">Transferase</keyword>
<keyword evidence="4" id="KW-0949">S-adenosyl-L-methionine</keyword>
<comment type="catalytic activity">
    <reaction evidence="7">
        <text>a 2'-deoxyadenosine in DNA + S-adenosyl-L-methionine = an N(6)-methyl-2'-deoxyadenosine in DNA + S-adenosyl-L-homocysteine + H(+)</text>
        <dbReference type="Rhea" id="RHEA:15197"/>
        <dbReference type="Rhea" id="RHEA-COMP:12418"/>
        <dbReference type="Rhea" id="RHEA-COMP:12419"/>
        <dbReference type="ChEBI" id="CHEBI:15378"/>
        <dbReference type="ChEBI" id="CHEBI:57856"/>
        <dbReference type="ChEBI" id="CHEBI:59789"/>
        <dbReference type="ChEBI" id="CHEBI:90615"/>
        <dbReference type="ChEBI" id="CHEBI:90616"/>
        <dbReference type="EC" id="2.1.1.72"/>
    </reaction>
</comment>
<evidence type="ECO:0000256" key="6">
    <source>
        <dbReference type="ARBA" id="ARBA00023125"/>
    </source>
</evidence>
<gene>
    <name evidence="10" type="ORF">HMPREF9333_02036</name>
</gene>
<evidence type="ECO:0000313" key="11">
    <source>
        <dbReference type="Proteomes" id="UP000003011"/>
    </source>
</evidence>
<dbReference type="InterPro" id="IPR029063">
    <property type="entry name" value="SAM-dependent_MTases_sf"/>
</dbReference>
<dbReference type="Pfam" id="PF02384">
    <property type="entry name" value="N6_Mtase"/>
    <property type="match status" value="1"/>
</dbReference>
<dbReference type="Proteomes" id="UP000003011">
    <property type="component" value="Unassembled WGS sequence"/>
</dbReference>
<keyword evidence="2" id="KW-0489">Methyltransferase</keyword>
<evidence type="ECO:0000256" key="7">
    <source>
        <dbReference type="ARBA" id="ARBA00047942"/>
    </source>
</evidence>
<evidence type="ECO:0000256" key="2">
    <source>
        <dbReference type="ARBA" id="ARBA00022603"/>
    </source>
</evidence>
<dbReference type="STRING" id="679200.HMPREF9333_02036"/>
<dbReference type="SUPFAM" id="SSF53335">
    <property type="entry name" value="S-adenosyl-L-methionine-dependent methyltransferases"/>
    <property type="match status" value="1"/>
</dbReference>
<keyword evidence="6" id="KW-0238">DNA-binding</keyword>
<dbReference type="GO" id="GO:0009007">
    <property type="term" value="F:site-specific DNA-methyltransferase (adenine-specific) activity"/>
    <property type="evidence" value="ECO:0007669"/>
    <property type="project" value="UniProtKB-EC"/>
</dbReference>
<comment type="caution">
    <text evidence="10">The sequence shown here is derived from an EMBL/GenBank/DDBJ whole genome shotgun (WGS) entry which is preliminary data.</text>
</comment>
<dbReference type="HOGENOM" id="CLU_003347_0_0_9"/>
<evidence type="ECO:0000259" key="9">
    <source>
        <dbReference type="Pfam" id="PF02384"/>
    </source>
</evidence>
<reference evidence="10 11" key="1">
    <citation type="submission" date="2011-08" db="EMBL/GenBank/DDBJ databases">
        <title>The Genome Sequence of Johnsonella ignava ATCC 51276.</title>
        <authorList>
            <consortium name="The Broad Institute Genome Sequencing Platform"/>
            <person name="Earl A."/>
            <person name="Ward D."/>
            <person name="Feldgarden M."/>
            <person name="Gevers D."/>
            <person name="Izard J."/>
            <person name="Blanton J.M."/>
            <person name="Baranova O.V."/>
            <person name="Dewhirst F.E."/>
            <person name="Young S.K."/>
            <person name="Zeng Q."/>
            <person name="Gargeya S."/>
            <person name="Fitzgerald M."/>
            <person name="Haas B."/>
            <person name="Abouelleil A."/>
            <person name="Alvarado L."/>
            <person name="Arachchi H.M."/>
            <person name="Berlin A."/>
            <person name="Brown A."/>
            <person name="Chapman S.B."/>
            <person name="Chen Z."/>
            <person name="Dunbar C."/>
            <person name="Freedman E."/>
            <person name="Gearin G."/>
            <person name="Gellesch M."/>
            <person name="Goldberg J."/>
            <person name="Griggs A."/>
            <person name="Gujja S."/>
            <person name="Heiman D."/>
            <person name="Howarth C."/>
            <person name="Larson L."/>
            <person name="Lui A."/>
            <person name="MacDonald P.J.P."/>
            <person name="Montmayeur A."/>
            <person name="Murphy C."/>
            <person name="Neiman D."/>
            <person name="Pearson M."/>
            <person name="Priest M."/>
            <person name="Roberts A."/>
            <person name="Saif S."/>
            <person name="Shea T."/>
            <person name="Shenoy N."/>
            <person name="Sisk P."/>
            <person name="Stolte C."/>
            <person name="Sykes S."/>
            <person name="Wortman J."/>
            <person name="Nusbaum C."/>
            <person name="Birren B."/>
        </authorList>
    </citation>
    <scope>NUCLEOTIDE SEQUENCE [LARGE SCALE GENOMIC DNA]</scope>
    <source>
        <strain evidence="10 11">ATCC 51276</strain>
    </source>
</reference>
<dbReference type="InterPro" id="IPR044946">
    <property type="entry name" value="Restrct_endonuc_typeI_TRD_sf"/>
</dbReference>
<dbReference type="EC" id="2.1.1.72" evidence="1"/>
<keyword evidence="11" id="KW-1185">Reference proteome</keyword>
<dbReference type="Gene3D" id="3.40.50.150">
    <property type="entry name" value="Vaccinia Virus protein VP39"/>
    <property type="match status" value="1"/>
</dbReference>
<evidence type="ECO:0000313" key="10">
    <source>
        <dbReference type="EMBL" id="EHI54795.1"/>
    </source>
</evidence>
<evidence type="ECO:0000256" key="3">
    <source>
        <dbReference type="ARBA" id="ARBA00022679"/>
    </source>
</evidence>
<dbReference type="InterPro" id="IPR051537">
    <property type="entry name" value="DNA_Adenine_Mtase"/>
</dbReference>
<dbReference type="OrthoDB" id="9814572at2"/>
<dbReference type="PATRIC" id="fig|679200.3.peg.2145"/>
<keyword evidence="5" id="KW-0680">Restriction system</keyword>
<dbReference type="GO" id="GO:0009307">
    <property type="term" value="P:DNA restriction-modification system"/>
    <property type="evidence" value="ECO:0007669"/>
    <property type="project" value="UniProtKB-KW"/>
</dbReference>
<proteinExistence type="predicted"/>
<dbReference type="PROSITE" id="PS00092">
    <property type="entry name" value="N6_MTASE"/>
    <property type="match status" value="1"/>
</dbReference>
<dbReference type="CDD" id="cd02440">
    <property type="entry name" value="AdoMet_MTases"/>
    <property type="match status" value="1"/>
</dbReference>
<dbReference type="eggNOG" id="COG0286">
    <property type="taxonomic scope" value="Bacteria"/>
</dbReference>
<evidence type="ECO:0000256" key="1">
    <source>
        <dbReference type="ARBA" id="ARBA00011900"/>
    </source>
</evidence>
<dbReference type="GO" id="GO:0032259">
    <property type="term" value="P:methylation"/>
    <property type="evidence" value="ECO:0007669"/>
    <property type="project" value="UniProtKB-KW"/>
</dbReference>
<dbReference type="GO" id="GO:0003677">
    <property type="term" value="F:DNA binding"/>
    <property type="evidence" value="ECO:0007669"/>
    <property type="project" value="UniProtKB-KW"/>
</dbReference>
<dbReference type="PRINTS" id="PR00507">
    <property type="entry name" value="N12N6MTFRASE"/>
</dbReference>